<protein>
    <recommendedName>
        <fullName evidence="1">PilZ domain-containing protein</fullName>
    </recommendedName>
</protein>
<dbReference type="InterPro" id="IPR009875">
    <property type="entry name" value="PilZ_domain"/>
</dbReference>
<dbReference type="Pfam" id="PF07238">
    <property type="entry name" value="PilZ"/>
    <property type="match status" value="1"/>
</dbReference>
<accession>A0A1F6UPA6</accession>
<dbReference type="GO" id="GO:0035438">
    <property type="term" value="F:cyclic-di-GMP binding"/>
    <property type="evidence" value="ECO:0007669"/>
    <property type="project" value="InterPro"/>
</dbReference>
<name>A0A1F6UPA6_9PROT</name>
<reference evidence="2 3" key="1">
    <citation type="journal article" date="2016" name="Nat. Commun.">
        <title>Thousands of microbial genomes shed light on interconnected biogeochemical processes in an aquifer system.</title>
        <authorList>
            <person name="Anantharaman K."/>
            <person name="Brown C.T."/>
            <person name="Hug L.A."/>
            <person name="Sharon I."/>
            <person name="Castelle C.J."/>
            <person name="Probst A.J."/>
            <person name="Thomas B.C."/>
            <person name="Singh A."/>
            <person name="Wilkins M.J."/>
            <person name="Karaoz U."/>
            <person name="Brodie E.L."/>
            <person name="Williams K.H."/>
            <person name="Hubbard S.S."/>
            <person name="Banfield J.F."/>
        </authorList>
    </citation>
    <scope>NUCLEOTIDE SEQUENCE [LARGE SCALE GENOMIC DNA]</scope>
</reference>
<dbReference type="SUPFAM" id="SSF141371">
    <property type="entry name" value="PilZ domain-like"/>
    <property type="match status" value="1"/>
</dbReference>
<evidence type="ECO:0000259" key="1">
    <source>
        <dbReference type="Pfam" id="PF07238"/>
    </source>
</evidence>
<proteinExistence type="predicted"/>
<evidence type="ECO:0000313" key="3">
    <source>
        <dbReference type="Proteomes" id="UP000177950"/>
    </source>
</evidence>
<comment type="caution">
    <text evidence="2">The sequence shown here is derived from an EMBL/GenBank/DDBJ whole genome shotgun (WGS) entry which is preliminary data.</text>
</comment>
<dbReference type="EMBL" id="MFSV01000013">
    <property type="protein sequence ID" value="OGI59092.1"/>
    <property type="molecule type" value="Genomic_DNA"/>
</dbReference>
<feature type="domain" description="PilZ" evidence="1">
    <location>
        <begin position="11"/>
        <end position="71"/>
    </location>
</feature>
<evidence type="ECO:0000313" key="2">
    <source>
        <dbReference type="EMBL" id="OGI59092.1"/>
    </source>
</evidence>
<dbReference type="Gene3D" id="2.40.10.220">
    <property type="entry name" value="predicted glycosyltransferase like domains"/>
    <property type="match status" value="1"/>
</dbReference>
<gene>
    <name evidence="2" type="ORF">A2V58_08945</name>
</gene>
<feature type="non-terminal residue" evidence="2">
    <location>
        <position position="1"/>
    </location>
</feature>
<dbReference type="Proteomes" id="UP000177950">
    <property type="component" value="Unassembled WGS sequence"/>
</dbReference>
<dbReference type="AlphaFoldDB" id="A0A1F6UPA6"/>
<organism evidence="2 3">
    <name type="scientific">Candidatus Muproteobacteria bacterium RBG_19FT_COMBO_61_10</name>
    <dbReference type="NCBI Taxonomy" id="1817761"/>
    <lineage>
        <taxon>Bacteria</taxon>
        <taxon>Pseudomonadati</taxon>
        <taxon>Pseudomonadota</taxon>
        <taxon>Candidatus Muproteobacteria</taxon>
    </lineage>
</organism>
<sequence length="125" mass="13927">AEVDAGDTRALHNVSHGGLSFSAAQSYALGEVVRLRISLVSPAFEALGKVVWCHGGEGHYIVGVEFLDEMDLFRARMVEQICHIEHYKKTLREDQGRQLTSQEAALEWISKFAGDFPYADDDTKD</sequence>